<dbReference type="SUPFAM" id="SSF53649">
    <property type="entry name" value="Alkaline phosphatase-like"/>
    <property type="match status" value="1"/>
</dbReference>
<dbReference type="Gene3D" id="3.40.720.10">
    <property type="entry name" value="Alkaline Phosphatase, subunit A"/>
    <property type="match status" value="1"/>
</dbReference>
<protein>
    <submittedName>
        <fullName evidence="5">Phosphopentomutase</fullName>
    </submittedName>
</protein>
<dbReference type="PANTHER" id="PTHR21110">
    <property type="entry name" value="PHOSPHOPENTOMUTASE"/>
    <property type="match status" value="1"/>
</dbReference>
<dbReference type="Gene3D" id="3.30.70.1250">
    <property type="entry name" value="Phosphopentomutase"/>
    <property type="match status" value="1"/>
</dbReference>
<name>A0A919R9P7_9ACTN</name>
<accession>A0A919R9P7</accession>
<feature type="domain" description="Metalloenzyme" evidence="4">
    <location>
        <begin position="9"/>
        <end position="390"/>
    </location>
</feature>
<dbReference type="GO" id="GO:0000287">
    <property type="term" value="F:magnesium ion binding"/>
    <property type="evidence" value="ECO:0007669"/>
    <property type="project" value="InterPro"/>
</dbReference>
<keyword evidence="3" id="KW-0464">Manganese</keyword>
<dbReference type="Pfam" id="PF01676">
    <property type="entry name" value="Metalloenzyme"/>
    <property type="match status" value="1"/>
</dbReference>
<proteinExistence type="inferred from homology"/>
<dbReference type="InterPro" id="IPR024052">
    <property type="entry name" value="Phosphopentomutase_DeoB_cap_sf"/>
</dbReference>
<comment type="similarity">
    <text evidence="1">Belongs to the phosphopentomutase family.</text>
</comment>
<dbReference type="AlphaFoldDB" id="A0A919R9P7"/>
<dbReference type="InterPro" id="IPR006124">
    <property type="entry name" value="Metalloenzyme"/>
</dbReference>
<dbReference type="GO" id="GO:0005829">
    <property type="term" value="C:cytosol"/>
    <property type="evidence" value="ECO:0007669"/>
    <property type="project" value="TreeGrafter"/>
</dbReference>
<dbReference type="PIRSF" id="PIRSF001491">
    <property type="entry name" value="Ppentomutase"/>
    <property type="match status" value="1"/>
</dbReference>
<dbReference type="Proteomes" id="UP000655287">
    <property type="component" value="Unassembled WGS sequence"/>
</dbReference>
<dbReference type="RefSeq" id="WP_203994676.1">
    <property type="nucleotide sequence ID" value="NZ_BOOU01000113.1"/>
</dbReference>
<dbReference type="EMBL" id="BOOU01000113">
    <property type="protein sequence ID" value="GII81828.1"/>
    <property type="molecule type" value="Genomic_DNA"/>
</dbReference>
<gene>
    <name evidence="5" type="ORF">Sru01_68100</name>
</gene>
<dbReference type="GO" id="GO:0009117">
    <property type="term" value="P:nucleotide metabolic process"/>
    <property type="evidence" value="ECO:0007669"/>
    <property type="project" value="InterPro"/>
</dbReference>
<keyword evidence="6" id="KW-1185">Reference proteome</keyword>
<dbReference type="PANTHER" id="PTHR21110:SF0">
    <property type="entry name" value="PHOSPHOPENTOMUTASE"/>
    <property type="match status" value="1"/>
</dbReference>
<dbReference type="InterPro" id="IPR010045">
    <property type="entry name" value="DeoB"/>
</dbReference>
<evidence type="ECO:0000313" key="6">
    <source>
        <dbReference type="Proteomes" id="UP000655287"/>
    </source>
</evidence>
<evidence type="ECO:0000256" key="1">
    <source>
        <dbReference type="ARBA" id="ARBA00010373"/>
    </source>
</evidence>
<evidence type="ECO:0000313" key="5">
    <source>
        <dbReference type="EMBL" id="GII81828.1"/>
    </source>
</evidence>
<dbReference type="GO" id="GO:0043094">
    <property type="term" value="P:metabolic compound salvage"/>
    <property type="evidence" value="ECO:0007669"/>
    <property type="project" value="InterPro"/>
</dbReference>
<sequence length="406" mass="43092">MTESMGDRRVVILVLDGLGVGVMPDHPPEDAGANTLRHVDQAEGPLKLPNLAALGFGNLTDVPGVPAEQSPTAAHGRCALRHPGADTYMGHQELMGGGLDNVRLLLLADVLEDVVAALSQAGHHCEPLTPGLSPLVVDGCVLVADNIEARPRLNINVTASQDDISFEELTRIGEIVRATVPVPRVIVVGGRGFDIEDIRAYVKERTPGQIGVDTPALGVYDEHYQVRHLGIDFAVDQQLPSRVRQAGYDVVLLGKAADVVRCEGAVAENIVRTEDVLARAAEHLDAMTGGLIVANVQETDLAGHEQDVERYARMLKTVDELLPGLLDRLRPGDILLITGDHGNDPTVGHSQHTREYTPAIAYGPGISPVPLGVRPSLADIGATAGEILGVPPLRSGTSFLKEISCS</sequence>
<evidence type="ECO:0000259" key="4">
    <source>
        <dbReference type="Pfam" id="PF01676"/>
    </source>
</evidence>
<organism evidence="5 6">
    <name type="scientific">Sphaerisporangium rufum</name>
    <dbReference type="NCBI Taxonomy" id="1381558"/>
    <lineage>
        <taxon>Bacteria</taxon>
        <taxon>Bacillati</taxon>
        <taxon>Actinomycetota</taxon>
        <taxon>Actinomycetes</taxon>
        <taxon>Streptosporangiales</taxon>
        <taxon>Streptosporangiaceae</taxon>
        <taxon>Sphaerisporangium</taxon>
    </lineage>
</organism>
<evidence type="ECO:0000256" key="2">
    <source>
        <dbReference type="ARBA" id="ARBA00022723"/>
    </source>
</evidence>
<dbReference type="InterPro" id="IPR017850">
    <property type="entry name" value="Alkaline_phosphatase_core_sf"/>
</dbReference>
<dbReference type="GO" id="GO:0008973">
    <property type="term" value="F:phosphopentomutase activity"/>
    <property type="evidence" value="ECO:0007669"/>
    <property type="project" value="InterPro"/>
</dbReference>
<evidence type="ECO:0000256" key="3">
    <source>
        <dbReference type="ARBA" id="ARBA00023211"/>
    </source>
</evidence>
<dbReference type="NCBIfam" id="NF009049">
    <property type="entry name" value="PRK12383.1"/>
    <property type="match status" value="1"/>
</dbReference>
<reference evidence="5" key="1">
    <citation type="submission" date="2021-01" db="EMBL/GenBank/DDBJ databases">
        <title>Whole genome shotgun sequence of Sphaerisporangium rufum NBRC 109079.</title>
        <authorList>
            <person name="Komaki H."/>
            <person name="Tamura T."/>
        </authorList>
    </citation>
    <scope>NUCLEOTIDE SEQUENCE</scope>
    <source>
        <strain evidence="5">NBRC 109079</strain>
    </source>
</reference>
<comment type="caution">
    <text evidence="5">The sequence shown here is derived from an EMBL/GenBank/DDBJ whole genome shotgun (WGS) entry which is preliminary data.</text>
</comment>
<keyword evidence="2" id="KW-0479">Metal-binding</keyword>
<dbReference type="CDD" id="cd16009">
    <property type="entry name" value="PPM"/>
    <property type="match status" value="1"/>
</dbReference>